<dbReference type="InterPro" id="IPR009003">
    <property type="entry name" value="Peptidase_S1_PA"/>
</dbReference>
<name>A0A418N0B7_9ACTN</name>
<feature type="domain" description="Peptidase S1" evidence="11">
    <location>
        <begin position="226"/>
        <end position="376"/>
    </location>
</feature>
<feature type="chain" id="PRO_5019498975" evidence="10">
    <location>
        <begin position="29"/>
        <end position="396"/>
    </location>
</feature>
<dbReference type="RefSeq" id="WP_119573236.1">
    <property type="nucleotide sequence ID" value="NZ_QXEC01000002.1"/>
</dbReference>
<dbReference type="PRINTS" id="PR00861">
    <property type="entry name" value="ALYTICPTASE"/>
</dbReference>
<dbReference type="InterPro" id="IPR035070">
    <property type="entry name" value="Streptogrisin_prodomain"/>
</dbReference>
<dbReference type="CDD" id="cd21112">
    <property type="entry name" value="alphaLP-like"/>
    <property type="match status" value="1"/>
</dbReference>
<dbReference type="EMBL" id="QXEC01000002">
    <property type="protein sequence ID" value="RIV40783.1"/>
    <property type="molecule type" value="Genomic_DNA"/>
</dbReference>
<comment type="caution">
    <text evidence="13">The sequence shown here is derived from an EMBL/GenBank/DDBJ whole genome shotgun (WGS) entry which is preliminary data.</text>
</comment>
<comment type="similarity">
    <text evidence="1">Belongs to the peptidase S1 family.</text>
</comment>
<accession>A0A418N0B7</accession>
<evidence type="ECO:0000259" key="11">
    <source>
        <dbReference type="Pfam" id="PF00089"/>
    </source>
</evidence>
<evidence type="ECO:0000256" key="4">
    <source>
        <dbReference type="ARBA" id="ARBA00022801"/>
    </source>
</evidence>
<evidence type="ECO:0000256" key="1">
    <source>
        <dbReference type="ARBA" id="ARBA00007664"/>
    </source>
</evidence>
<feature type="disulfide bond" evidence="9">
    <location>
        <begin position="298"/>
        <end position="308"/>
    </location>
</feature>
<dbReference type="InterPro" id="IPR001254">
    <property type="entry name" value="Trypsin_dom"/>
</dbReference>
<evidence type="ECO:0000256" key="9">
    <source>
        <dbReference type="PIRSR" id="PIRSR001134-2"/>
    </source>
</evidence>
<evidence type="ECO:0000256" key="6">
    <source>
        <dbReference type="ARBA" id="ARBA00023145"/>
    </source>
</evidence>
<dbReference type="InterPro" id="IPR037295">
    <property type="entry name" value="Alpha-lytic_protease_prodomain"/>
</dbReference>
<evidence type="ECO:0000256" key="3">
    <source>
        <dbReference type="ARBA" id="ARBA00022729"/>
    </source>
</evidence>
<dbReference type="OrthoDB" id="8781117at2"/>
<keyword evidence="6" id="KW-0865">Zymogen</keyword>
<keyword evidence="7 9" id="KW-1015">Disulfide bond</keyword>
<sequence length="396" mass="40976">MDRRRFTAIGVVVAAVGAAAAVTLPSFAGDGGAPRSAPPTGPAVVEGADPEVVEALRRDLGLDQAQVAARLKTERWATGVVDQLRTELGADYGGSWLSADGSQLNVAVADPAEARRVRATGAVPKVVERGVGQLDALKTRMDRAAAGAQQVSGWYVDVASNSVVVLAEPGSESAGWRFVARAGVPRQAVRMATEAQPRLFVDVRGGEAYLNGAGRCSVGFAVVGGFVTAGHCGRVGDRTTHFDGSPQGVFRASSFPGDDWAFVQVNSNTTVLPEVTDFRGGIARVAGSQEVPAGSSICRSGSTTGVRCGTVQARNATVRYPEGLVSGLVRTNVCAEPGDSGGSWISGNQAQGVTSGGSGDCVRGGTTFYQPVNEILQRNNLTLVTTQNFRSLSGRR</sequence>
<feature type="active site" description="Charge relay system" evidence="8">
    <location>
        <position position="340"/>
    </location>
</feature>
<feature type="signal peptide" evidence="10">
    <location>
        <begin position="1"/>
        <end position="28"/>
    </location>
</feature>
<dbReference type="GO" id="GO:0006508">
    <property type="term" value="P:proteolysis"/>
    <property type="evidence" value="ECO:0007669"/>
    <property type="project" value="UniProtKB-KW"/>
</dbReference>
<keyword evidence="5" id="KW-0720">Serine protease</keyword>
<evidence type="ECO:0000256" key="10">
    <source>
        <dbReference type="SAM" id="SignalP"/>
    </source>
</evidence>
<dbReference type="GO" id="GO:0005576">
    <property type="term" value="C:extracellular region"/>
    <property type="evidence" value="ECO:0007669"/>
    <property type="project" value="InterPro"/>
</dbReference>
<dbReference type="GO" id="GO:0004252">
    <property type="term" value="F:serine-type endopeptidase activity"/>
    <property type="evidence" value="ECO:0007669"/>
    <property type="project" value="InterPro"/>
</dbReference>
<dbReference type="SUPFAM" id="SSF54806">
    <property type="entry name" value="Alpha-lytic protease prodomain"/>
    <property type="match status" value="2"/>
</dbReference>
<evidence type="ECO:0000256" key="5">
    <source>
        <dbReference type="ARBA" id="ARBA00022825"/>
    </source>
</evidence>
<keyword evidence="2" id="KW-0645">Protease</keyword>
<evidence type="ECO:0000256" key="7">
    <source>
        <dbReference type="ARBA" id="ARBA00023157"/>
    </source>
</evidence>
<feature type="disulfide bond" evidence="9">
    <location>
        <begin position="216"/>
        <end position="232"/>
    </location>
</feature>
<evidence type="ECO:0000259" key="12">
    <source>
        <dbReference type="Pfam" id="PF02983"/>
    </source>
</evidence>
<dbReference type="InterPro" id="IPR001316">
    <property type="entry name" value="Pept_S1A_streptogrisin"/>
</dbReference>
<proteinExistence type="inferred from homology"/>
<dbReference type="Gene3D" id="2.40.10.10">
    <property type="entry name" value="Trypsin-like serine proteases"/>
    <property type="match status" value="2"/>
</dbReference>
<dbReference type="Pfam" id="PF02983">
    <property type="entry name" value="Pro_Al_protease"/>
    <property type="match status" value="1"/>
</dbReference>
<feature type="active site" description="Charge relay system" evidence="8">
    <location>
        <position position="259"/>
    </location>
</feature>
<dbReference type="PIRSF" id="PIRSF001134">
    <property type="entry name" value="Streptogrisin"/>
    <property type="match status" value="1"/>
</dbReference>
<keyword evidence="4" id="KW-0378">Hydrolase</keyword>
<organism evidence="13 14">
    <name type="scientific">Micromonospora radicis</name>
    <dbReference type="NCBI Taxonomy" id="1894971"/>
    <lineage>
        <taxon>Bacteria</taxon>
        <taxon>Bacillati</taxon>
        <taxon>Actinomycetota</taxon>
        <taxon>Actinomycetes</taxon>
        <taxon>Micromonosporales</taxon>
        <taxon>Micromonosporaceae</taxon>
        <taxon>Micromonospora</taxon>
    </lineage>
</organism>
<feature type="disulfide bond" evidence="9">
    <location>
        <begin position="334"/>
        <end position="361"/>
    </location>
</feature>
<evidence type="ECO:0000256" key="2">
    <source>
        <dbReference type="ARBA" id="ARBA00022670"/>
    </source>
</evidence>
<reference evidence="13 14" key="1">
    <citation type="submission" date="2018-08" db="EMBL/GenBank/DDBJ databases">
        <title>Jishengella sp. nov., isolated from a root of Azadirachta indica A. Juss. var. siamensis Valenton.</title>
        <authorList>
            <person name="Kuncharoen N."/>
            <person name="Tanasupawat S."/>
            <person name="Kudo T."/>
            <person name="Ohkuma M."/>
        </authorList>
    </citation>
    <scope>NUCLEOTIDE SEQUENCE [LARGE SCALE GENOMIC DNA]</scope>
    <source>
        <strain evidence="13 14">AZ1-13</strain>
    </source>
</reference>
<dbReference type="SUPFAM" id="SSF50494">
    <property type="entry name" value="Trypsin-like serine proteases"/>
    <property type="match status" value="1"/>
</dbReference>
<protein>
    <submittedName>
        <fullName evidence="13">S1 family peptidase</fullName>
    </submittedName>
</protein>
<feature type="domain" description="Peptidase S1A alpha-lytic prodomain" evidence="12">
    <location>
        <begin position="130"/>
        <end position="185"/>
    </location>
</feature>
<evidence type="ECO:0000313" key="13">
    <source>
        <dbReference type="EMBL" id="RIV40783.1"/>
    </source>
</evidence>
<dbReference type="AlphaFoldDB" id="A0A418N0B7"/>
<dbReference type="Gene3D" id="3.30.300.50">
    <property type="match status" value="2"/>
</dbReference>
<keyword evidence="14" id="KW-1185">Reference proteome</keyword>
<dbReference type="InterPro" id="IPR043504">
    <property type="entry name" value="Peptidase_S1_PA_chymotrypsin"/>
</dbReference>
<dbReference type="InterPro" id="IPR004236">
    <property type="entry name" value="Pept_S1_alpha_lytic"/>
</dbReference>
<evidence type="ECO:0000313" key="14">
    <source>
        <dbReference type="Proteomes" id="UP000283832"/>
    </source>
</evidence>
<gene>
    <name evidence="13" type="ORF">D2L64_04060</name>
</gene>
<dbReference type="Proteomes" id="UP000283832">
    <property type="component" value="Unassembled WGS sequence"/>
</dbReference>
<dbReference type="Pfam" id="PF00089">
    <property type="entry name" value="Trypsin"/>
    <property type="match status" value="1"/>
</dbReference>
<keyword evidence="3 10" id="KW-0732">Signal</keyword>
<evidence type="ECO:0000256" key="8">
    <source>
        <dbReference type="PIRSR" id="PIRSR001134-1"/>
    </source>
</evidence>
<feature type="active site" description="Charge relay system" evidence="8">
    <location>
        <position position="231"/>
    </location>
</feature>